<feature type="region of interest" description="Disordered" evidence="1">
    <location>
        <begin position="1"/>
        <end position="25"/>
    </location>
</feature>
<accession>A0ABV3DGE3</accession>
<gene>
    <name evidence="2" type="ORF">AB0C36_10775</name>
</gene>
<dbReference type="Proteomes" id="UP001551482">
    <property type="component" value="Unassembled WGS sequence"/>
</dbReference>
<name>A0ABV3DGE3_9ACTN</name>
<proteinExistence type="predicted"/>
<comment type="caution">
    <text evidence="2">The sequence shown here is derived from an EMBL/GenBank/DDBJ whole genome shotgun (WGS) entry which is preliminary data.</text>
</comment>
<reference evidence="2 3" key="1">
    <citation type="submission" date="2024-06" db="EMBL/GenBank/DDBJ databases">
        <title>The Natural Products Discovery Center: Release of the First 8490 Sequenced Strains for Exploring Actinobacteria Biosynthetic Diversity.</title>
        <authorList>
            <person name="Kalkreuter E."/>
            <person name="Kautsar S.A."/>
            <person name="Yang D."/>
            <person name="Bader C.D."/>
            <person name="Teijaro C.N."/>
            <person name="Fluegel L."/>
            <person name="Davis C.M."/>
            <person name="Simpson J.R."/>
            <person name="Lauterbach L."/>
            <person name="Steele A.D."/>
            <person name="Gui C."/>
            <person name="Meng S."/>
            <person name="Li G."/>
            <person name="Viehrig K."/>
            <person name="Ye F."/>
            <person name="Su P."/>
            <person name="Kiefer A.F."/>
            <person name="Nichols A."/>
            <person name="Cepeda A.J."/>
            <person name="Yan W."/>
            <person name="Fan B."/>
            <person name="Jiang Y."/>
            <person name="Adhikari A."/>
            <person name="Zheng C.-J."/>
            <person name="Schuster L."/>
            <person name="Cowan T.M."/>
            <person name="Smanski M.J."/>
            <person name="Chevrette M.G."/>
            <person name="De Carvalho L.P.S."/>
            <person name="Shen B."/>
        </authorList>
    </citation>
    <scope>NUCLEOTIDE SEQUENCE [LARGE SCALE GENOMIC DNA]</scope>
    <source>
        <strain evidence="2 3">NPDC048946</strain>
    </source>
</reference>
<evidence type="ECO:0000313" key="3">
    <source>
        <dbReference type="Proteomes" id="UP001551482"/>
    </source>
</evidence>
<feature type="compositionally biased region" description="Polar residues" evidence="1">
    <location>
        <begin position="1"/>
        <end position="11"/>
    </location>
</feature>
<dbReference type="RefSeq" id="WP_358352277.1">
    <property type="nucleotide sequence ID" value="NZ_JBEZFP010000020.1"/>
</dbReference>
<sequence length="65" mass="7235">MPSARTHTPTARRTLAPFATRAPGPTPPHVRLIGFEWIEGWYNIRSLLSSLGYRPSVEYEAALAV</sequence>
<keyword evidence="3" id="KW-1185">Reference proteome</keyword>
<dbReference type="EMBL" id="JBEZFP010000020">
    <property type="protein sequence ID" value="MEU8133984.1"/>
    <property type="molecule type" value="Genomic_DNA"/>
</dbReference>
<evidence type="ECO:0000256" key="1">
    <source>
        <dbReference type="SAM" id="MobiDB-lite"/>
    </source>
</evidence>
<protein>
    <submittedName>
        <fullName evidence="2">Uncharacterized protein</fullName>
    </submittedName>
</protein>
<organism evidence="2 3">
    <name type="scientific">Streptodolium elevatio</name>
    <dbReference type="NCBI Taxonomy" id="3157996"/>
    <lineage>
        <taxon>Bacteria</taxon>
        <taxon>Bacillati</taxon>
        <taxon>Actinomycetota</taxon>
        <taxon>Actinomycetes</taxon>
        <taxon>Kitasatosporales</taxon>
        <taxon>Streptomycetaceae</taxon>
        <taxon>Streptodolium</taxon>
    </lineage>
</organism>
<evidence type="ECO:0000313" key="2">
    <source>
        <dbReference type="EMBL" id="MEU8133984.1"/>
    </source>
</evidence>